<dbReference type="InterPro" id="IPR026960">
    <property type="entry name" value="RVT-Znf"/>
</dbReference>
<dbReference type="InterPro" id="IPR002156">
    <property type="entry name" value="RNaseH_domain"/>
</dbReference>
<dbReference type="AlphaFoldDB" id="A0A2N9FBI2"/>
<feature type="domain" description="Reverse transcriptase zinc-binding" evidence="2">
    <location>
        <begin position="2"/>
        <end position="52"/>
    </location>
</feature>
<reference evidence="3" key="1">
    <citation type="submission" date="2018-02" db="EMBL/GenBank/DDBJ databases">
        <authorList>
            <person name="Cohen D.B."/>
            <person name="Kent A.D."/>
        </authorList>
    </citation>
    <scope>NUCLEOTIDE SEQUENCE</scope>
</reference>
<dbReference type="InterPro" id="IPR052929">
    <property type="entry name" value="RNase_H-like_EbsB-rel"/>
</dbReference>
<dbReference type="PANTHER" id="PTHR47074:SF11">
    <property type="entry name" value="REVERSE TRANSCRIPTASE-LIKE PROTEIN"/>
    <property type="match status" value="1"/>
</dbReference>
<dbReference type="EMBL" id="OIVN01000712">
    <property type="protein sequence ID" value="SPC84455.1"/>
    <property type="molecule type" value="Genomic_DNA"/>
</dbReference>
<dbReference type="PANTHER" id="PTHR47074">
    <property type="entry name" value="BNAC02G40300D PROTEIN"/>
    <property type="match status" value="1"/>
</dbReference>
<proteinExistence type="predicted"/>
<protein>
    <recommendedName>
        <fullName evidence="4">RNase H type-1 domain-containing protein</fullName>
    </recommendedName>
</protein>
<dbReference type="GO" id="GO:0004523">
    <property type="term" value="F:RNA-DNA hybrid ribonuclease activity"/>
    <property type="evidence" value="ECO:0007669"/>
    <property type="project" value="InterPro"/>
</dbReference>
<dbReference type="GO" id="GO:0003676">
    <property type="term" value="F:nucleic acid binding"/>
    <property type="evidence" value="ECO:0007669"/>
    <property type="project" value="InterPro"/>
</dbReference>
<evidence type="ECO:0008006" key="4">
    <source>
        <dbReference type="Google" id="ProtNLM"/>
    </source>
</evidence>
<feature type="domain" description="RNase H type-1" evidence="1">
    <location>
        <begin position="300"/>
        <end position="412"/>
    </location>
</feature>
<gene>
    <name evidence="3" type="ORF">FSB_LOCUS12337</name>
</gene>
<dbReference type="Pfam" id="PF13966">
    <property type="entry name" value="zf-RVT"/>
    <property type="match status" value="1"/>
</dbReference>
<evidence type="ECO:0000259" key="1">
    <source>
        <dbReference type="Pfam" id="PF13456"/>
    </source>
</evidence>
<accession>A0A2N9FBI2</accession>
<dbReference type="Pfam" id="PF13456">
    <property type="entry name" value="RVT_3"/>
    <property type="match status" value="1"/>
</dbReference>
<name>A0A2N9FBI2_FAGSY</name>
<sequence>MLLWRIGSSALPTKKRLAQIIGSQDKLCHLCGAVEETNVHLCFECSVAKAIWFGCNWSLKADRVHINPSEEIVKLILDPLPRRAPYVMGNKELDEKCSYKMALTLEAIWNLRNLVAHKNEKTFVSFISEMGKLNVDLAAGEYIEIVPYNIAADMIPVWSAYHLLLNQQNSAEGSTSGGCEFAQRIWNACPVPIPNECVGAMNFHDFISLCITALSHPNIEILFTTAWEIWNARNRQLWDNKSPVVDDIWRRAAGAAIDFLDVGLHVHEPGGVLDVDAFSRWRPPEAGNYKLNVGFSTDARNKLVGLGVIIRDSNGLVAAAMTQQVPWCDDKTILQALVLLTAVKFAYDVCLRRIEVDLVCKDLISMLHSDIPCLAPIGNWVDDISFTRQFFPFCQFSFVKAMCNKAAQALAVEVLSSNYTQGATSYWVSILGWDMELLI</sequence>
<organism evidence="3">
    <name type="scientific">Fagus sylvatica</name>
    <name type="common">Beechnut</name>
    <dbReference type="NCBI Taxonomy" id="28930"/>
    <lineage>
        <taxon>Eukaryota</taxon>
        <taxon>Viridiplantae</taxon>
        <taxon>Streptophyta</taxon>
        <taxon>Embryophyta</taxon>
        <taxon>Tracheophyta</taxon>
        <taxon>Spermatophyta</taxon>
        <taxon>Magnoliopsida</taxon>
        <taxon>eudicotyledons</taxon>
        <taxon>Gunneridae</taxon>
        <taxon>Pentapetalae</taxon>
        <taxon>rosids</taxon>
        <taxon>fabids</taxon>
        <taxon>Fagales</taxon>
        <taxon>Fagaceae</taxon>
        <taxon>Fagus</taxon>
    </lineage>
</organism>
<evidence type="ECO:0000259" key="2">
    <source>
        <dbReference type="Pfam" id="PF13966"/>
    </source>
</evidence>
<evidence type="ECO:0000313" key="3">
    <source>
        <dbReference type="EMBL" id="SPC84455.1"/>
    </source>
</evidence>